<dbReference type="GO" id="GO:0030246">
    <property type="term" value="F:carbohydrate binding"/>
    <property type="evidence" value="ECO:0007669"/>
    <property type="project" value="UniProtKB-ARBA"/>
</dbReference>
<evidence type="ECO:0000256" key="2">
    <source>
        <dbReference type="ARBA" id="ARBA00007639"/>
    </source>
</evidence>
<feature type="domain" description="HTH lacI-type" evidence="4">
    <location>
        <begin position="2"/>
        <end position="56"/>
    </location>
</feature>
<dbReference type="GO" id="GO:0006355">
    <property type="term" value="P:regulation of DNA-templated transcription"/>
    <property type="evidence" value="ECO:0007669"/>
    <property type="project" value="InterPro"/>
</dbReference>
<keyword evidence="3" id="KW-0732">Signal</keyword>
<protein>
    <submittedName>
        <fullName evidence="5">LacI family DNA-binding transcriptional regulator</fullName>
    </submittedName>
</protein>
<reference evidence="5" key="2">
    <citation type="submission" date="2021-09" db="EMBL/GenBank/DDBJ databases">
        <authorList>
            <person name="Gilroy R."/>
        </authorList>
    </citation>
    <scope>NUCLEOTIDE SEQUENCE</scope>
    <source>
        <strain evidence="5">7318</strain>
    </source>
</reference>
<dbReference type="Proteomes" id="UP000780768">
    <property type="component" value="Unassembled WGS sequence"/>
</dbReference>
<organism evidence="5 6">
    <name type="scientific">Megamonas hypermegale</name>
    <dbReference type="NCBI Taxonomy" id="158847"/>
    <lineage>
        <taxon>Bacteria</taxon>
        <taxon>Bacillati</taxon>
        <taxon>Bacillota</taxon>
        <taxon>Negativicutes</taxon>
        <taxon>Selenomonadales</taxon>
        <taxon>Selenomonadaceae</taxon>
        <taxon>Megamonas</taxon>
    </lineage>
</organism>
<keyword evidence="5" id="KW-0238">DNA-binding</keyword>
<name>A0A921L8A9_9FIRM</name>
<comment type="similarity">
    <text evidence="2">Belongs to the bacterial solute-binding protein 2 family.</text>
</comment>
<proteinExistence type="inferred from homology"/>
<dbReference type="InterPro" id="IPR010982">
    <property type="entry name" value="Lambda_DNA-bd_dom_sf"/>
</dbReference>
<dbReference type="InterPro" id="IPR025997">
    <property type="entry name" value="SBP_2_dom"/>
</dbReference>
<dbReference type="Pfam" id="PF13407">
    <property type="entry name" value="Peripla_BP_4"/>
    <property type="match status" value="1"/>
</dbReference>
<dbReference type="PANTHER" id="PTHR46847:SF1">
    <property type="entry name" value="D-ALLOSE-BINDING PERIPLASMIC PROTEIN-RELATED"/>
    <property type="match status" value="1"/>
</dbReference>
<gene>
    <name evidence="5" type="ORF">K8V65_08775</name>
</gene>
<dbReference type="PANTHER" id="PTHR46847">
    <property type="entry name" value="D-ALLOSE-BINDING PERIPLASMIC PROTEIN-RELATED"/>
    <property type="match status" value="1"/>
</dbReference>
<dbReference type="AlphaFoldDB" id="A0A921L8A9"/>
<dbReference type="InterPro" id="IPR028082">
    <property type="entry name" value="Peripla_BP_I"/>
</dbReference>
<dbReference type="Gene3D" id="3.40.50.2300">
    <property type="match status" value="2"/>
</dbReference>
<dbReference type="SMART" id="SM00354">
    <property type="entry name" value="HTH_LACI"/>
    <property type="match status" value="1"/>
</dbReference>
<evidence type="ECO:0000313" key="6">
    <source>
        <dbReference type="Proteomes" id="UP000780768"/>
    </source>
</evidence>
<dbReference type="SUPFAM" id="SSF47413">
    <property type="entry name" value="lambda repressor-like DNA-binding domains"/>
    <property type="match status" value="1"/>
</dbReference>
<dbReference type="CDD" id="cd06307">
    <property type="entry name" value="PBP1_sugar_binding"/>
    <property type="match status" value="1"/>
</dbReference>
<evidence type="ECO:0000259" key="4">
    <source>
        <dbReference type="PROSITE" id="PS50932"/>
    </source>
</evidence>
<reference evidence="5" key="1">
    <citation type="journal article" date="2021" name="PeerJ">
        <title>Extensive microbial diversity within the chicken gut microbiome revealed by metagenomics and culture.</title>
        <authorList>
            <person name="Gilroy R."/>
            <person name="Ravi A."/>
            <person name="Getino M."/>
            <person name="Pursley I."/>
            <person name="Horton D.L."/>
            <person name="Alikhan N.F."/>
            <person name="Baker D."/>
            <person name="Gharbi K."/>
            <person name="Hall N."/>
            <person name="Watson M."/>
            <person name="Adriaenssens E.M."/>
            <person name="Foster-Nyarko E."/>
            <person name="Jarju S."/>
            <person name="Secka A."/>
            <person name="Antonio M."/>
            <person name="Oren A."/>
            <person name="Chaudhuri R.R."/>
            <person name="La Ragione R."/>
            <person name="Hildebrand F."/>
            <person name="Pallen M.J."/>
        </authorList>
    </citation>
    <scope>NUCLEOTIDE SEQUENCE</scope>
    <source>
        <strain evidence="5">7318</strain>
    </source>
</reference>
<comment type="subcellular location">
    <subcellularLocation>
        <location evidence="1">Cell envelope</location>
    </subcellularLocation>
</comment>
<evidence type="ECO:0000256" key="3">
    <source>
        <dbReference type="ARBA" id="ARBA00022729"/>
    </source>
</evidence>
<evidence type="ECO:0000313" key="5">
    <source>
        <dbReference type="EMBL" id="HJF85739.1"/>
    </source>
</evidence>
<dbReference type="InterPro" id="IPR000843">
    <property type="entry name" value="HTH_LacI"/>
</dbReference>
<dbReference type="GO" id="GO:0003677">
    <property type="term" value="F:DNA binding"/>
    <property type="evidence" value="ECO:0007669"/>
    <property type="project" value="UniProtKB-KW"/>
</dbReference>
<dbReference type="SUPFAM" id="SSF53822">
    <property type="entry name" value="Periplasmic binding protein-like I"/>
    <property type="match status" value="1"/>
</dbReference>
<dbReference type="EMBL" id="DYVR01000244">
    <property type="protein sequence ID" value="HJF85739.1"/>
    <property type="molecule type" value="Genomic_DNA"/>
</dbReference>
<dbReference type="Pfam" id="PF00356">
    <property type="entry name" value="LacI"/>
    <property type="match status" value="1"/>
</dbReference>
<comment type="caution">
    <text evidence="5">The sequence shown here is derived from an EMBL/GenBank/DDBJ whole genome shotgun (WGS) entry which is preliminary data.</text>
</comment>
<dbReference type="CDD" id="cd01392">
    <property type="entry name" value="HTH_LacI"/>
    <property type="match status" value="1"/>
</dbReference>
<evidence type="ECO:0000256" key="1">
    <source>
        <dbReference type="ARBA" id="ARBA00004196"/>
    </source>
</evidence>
<dbReference type="GO" id="GO:0030313">
    <property type="term" value="C:cell envelope"/>
    <property type="evidence" value="ECO:0007669"/>
    <property type="project" value="UniProtKB-SubCell"/>
</dbReference>
<dbReference type="Gene3D" id="1.10.260.40">
    <property type="entry name" value="lambda repressor-like DNA-binding domains"/>
    <property type="match status" value="1"/>
</dbReference>
<dbReference type="PROSITE" id="PS50932">
    <property type="entry name" value="HTH_LACI_2"/>
    <property type="match status" value="1"/>
</dbReference>
<sequence>MVTIKKIADLCGVSRGTVDRVINDRGNVKPETKELVLNMARQLGYKPNPAGKALSARKKHPVVGVLISSEGNPFFDEVIRGIKLAAEKYEIYGLEVIWRNMRGYDVSSQYKIMEELKDKVNALIINPVNDAVIAREIDKFVDSGIFVVTINNDIDKTKRHCYVGSDYVNGGETAGALLKMIAPPKSDIGIIMGSSKILGHKQRLAGFEYKIRDNKNFKIVDIKENNDDDICSYDVTKKMLETYPQINVLFIVAAGVYGACRAVLSLGRQKDLTILAFDTVPTTVEMMKQHVIKAVIYQHPYRQGQRAMQVVFEYLVNGIEPDKTKHIMKNEIKILENL</sequence>
<accession>A0A921L8A9</accession>